<dbReference type="Pfam" id="PF00249">
    <property type="entry name" value="Myb_DNA-binding"/>
    <property type="match status" value="3"/>
</dbReference>
<evidence type="ECO:0000256" key="2">
    <source>
        <dbReference type="ARBA" id="ARBA00022737"/>
    </source>
</evidence>
<evidence type="ECO:0000256" key="6">
    <source>
        <dbReference type="ARBA" id="ARBA00023163"/>
    </source>
</evidence>
<feature type="domain" description="Myb-like" evidence="9">
    <location>
        <begin position="170"/>
        <end position="220"/>
    </location>
</feature>
<dbReference type="PANTHER" id="PTHR47995">
    <property type="entry name" value="TRANSCRIPTION FACTOR MYB33-RELATED"/>
    <property type="match status" value="1"/>
</dbReference>
<dbReference type="PANTHER" id="PTHR47995:SF18">
    <property type="entry name" value="TRANSCRIPTION FACTOR MYB65"/>
    <property type="match status" value="1"/>
</dbReference>
<proteinExistence type="predicted"/>
<reference evidence="11" key="1">
    <citation type="journal article" date="2020" name="bioRxiv">
        <title>Hybrid origin of Populus tomentosa Carr. identified through genome sequencing and phylogenomic analysis.</title>
        <authorList>
            <person name="An X."/>
            <person name="Gao K."/>
            <person name="Chen Z."/>
            <person name="Li J."/>
            <person name="Yang X."/>
            <person name="Yang X."/>
            <person name="Zhou J."/>
            <person name="Guo T."/>
            <person name="Zhao T."/>
            <person name="Huang S."/>
            <person name="Miao D."/>
            <person name="Khan W.U."/>
            <person name="Rao P."/>
            <person name="Ye M."/>
            <person name="Lei B."/>
            <person name="Liao W."/>
            <person name="Wang J."/>
            <person name="Ji L."/>
            <person name="Li Y."/>
            <person name="Guo B."/>
            <person name="Mustafa N.S."/>
            <person name="Li S."/>
            <person name="Yun Q."/>
            <person name="Keller S.R."/>
            <person name="Mao J."/>
            <person name="Zhang R."/>
            <person name="Strauss S.H."/>
        </authorList>
    </citation>
    <scope>NUCLEOTIDE SEQUENCE</scope>
    <source>
        <strain evidence="11">GM15</strain>
        <tissue evidence="11">Leaf</tissue>
    </source>
</reference>
<dbReference type="GO" id="GO:0040008">
    <property type="term" value="P:regulation of growth"/>
    <property type="evidence" value="ECO:0007669"/>
    <property type="project" value="UniProtKB-ARBA"/>
</dbReference>
<dbReference type="GO" id="GO:0003677">
    <property type="term" value="F:DNA binding"/>
    <property type="evidence" value="ECO:0007669"/>
    <property type="project" value="UniProtKB-KW"/>
</dbReference>
<dbReference type="InterPro" id="IPR017930">
    <property type="entry name" value="Myb_dom"/>
</dbReference>
<feature type="domain" description="HTH myb-type" evidence="10">
    <location>
        <begin position="170"/>
        <end position="224"/>
    </location>
</feature>
<dbReference type="SMR" id="A0A8X8CFP1"/>
<dbReference type="GO" id="GO:0005634">
    <property type="term" value="C:nucleus"/>
    <property type="evidence" value="ECO:0007669"/>
    <property type="project" value="UniProtKB-SubCell"/>
</dbReference>
<feature type="compositionally biased region" description="Low complexity" evidence="8">
    <location>
        <begin position="12"/>
        <end position="24"/>
    </location>
</feature>
<dbReference type="GO" id="GO:0048235">
    <property type="term" value="P:pollen sperm cell differentiation"/>
    <property type="evidence" value="ECO:0007669"/>
    <property type="project" value="UniProtKB-ARBA"/>
</dbReference>
<dbReference type="FunFam" id="1.10.10.60:FF:000705">
    <property type="match status" value="1"/>
</dbReference>
<feature type="region of interest" description="Disordered" evidence="8">
    <location>
        <begin position="360"/>
        <end position="385"/>
    </location>
</feature>
<dbReference type="Proteomes" id="UP000886885">
    <property type="component" value="Chromosome 13A"/>
</dbReference>
<dbReference type="GO" id="GO:0045893">
    <property type="term" value="P:positive regulation of DNA-templated transcription"/>
    <property type="evidence" value="ECO:0007669"/>
    <property type="project" value="UniProtKB-ARBA"/>
</dbReference>
<sequence length="681" mass="74921">MMEPVGNIDGVGAKSEGGSSSMSKGGDEGGGFQLKKGPWSAEEDAMLIEHVNKYGERNWNAVHKLSELPRCGKSCRVRWTTHLRPNAKEGAFSAEEDRIIDELDAQISASNDDEGGGGELKKGPWTAAEDAILIEYVNRHGEGNWNALQKRSVLARCGKSCRLRWTNHLRPNLKKGNFSAEEERIIVELHAQFGNKWARMAARLPGRTDNDIKNFWNTRTKRLLRHRLPLYPPEILPQNPQGPQHDNNYKKSHSLPSTPTSSFTFPTTQLLSPTTPTNPQYNLSSPARTFTPPATPTHPPTTARPPTHAALHPSPPPFTPPRISPLSSPSTANFPTLPLFDFYLPRAPPILQIPPRIKNFSQSSSATSPNNNTSPNNTTIVNTPPTSHNITVPASYFSLPPSPLPAITSPSNTSPLSYEIPCCFTNLLSSNSSEFHKEMERENEKLCLLLASVTQTDHLPLAQLLSPTSLNWNSASSSIPTITTTNTTAMPAKIGRTRIRRMKNVTTSGKGKRNSIGFGATESSRIGLLQDDLLQEVKTALEVNEKDTWTEQSHLVFQDAQQKPKELMFEDFCGTQYFDLSSSLSLSSELTPTDGEVAEQLNSSMTDDLTKLLDIFPSSPLQLSDLYTDDISNEQTSVIIDDNNMDIDMQQQIALLFPTAATDQGGRTVGSGSWDSLPGIY</sequence>
<dbReference type="FunFam" id="1.10.10.60:FF:000119">
    <property type="entry name" value="Transcription factor GAMYB"/>
    <property type="match status" value="1"/>
</dbReference>
<evidence type="ECO:0000313" key="12">
    <source>
        <dbReference type="Proteomes" id="UP000886885"/>
    </source>
</evidence>
<keyword evidence="2" id="KW-0677">Repeat</keyword>
<dbReference type="InterPro" id="IPR001005">
    <property type="entry name" value="SANT/Myb"/>
</dbReference>
<dbReference type="PROSITE" id="PS51294">
    <property type="entry name" value="HTH_MYB"/>
    <property type="match status" value="3"/>
</dbReference>
<evidence type="ECO:0000313" key="11">
    <source>
        <dbReference type="EMBL" id="KAG6752392.1"/>
    </source>
</evidence>
<evidence type="ECO:0000256" key="8">
    <source>
        <dbReference type="SAM" id="MobiDB-lite"/>
    </source>
</evidence>
<evidence type="ECO:0000256" key="4">
    <source>
        <dbReference type="ARBA" id="ARBA00023125"/>
    </source>
</evidence>
<comment type="subcellular location">
    <subcellularLocation>
        <location evidence="1">Nucleus</location>
    </subcellularLocation>
</comment>
<keyword evidence="5" id="KW-0010">Activator</keyword>
<dbReference type="AlphaFoldDB" id="A0A8X8CFP1"/>
<evidence type="ECO:0000259" key="9">
    <source>
        <dbReference type="PROSITE" id="PS50090"/>
    </source>
</evidence>
<accession>A0A8X8CFP1</accession>
<comment type="caution">
    <text evidence="11">The sequence shown here is derived from an EMBL/GenBank/DDBJ whole genome shotgun (WGS) entry which is preliminary data.</text>
</comment>
<feature type="domain" description="HTH myb-type" evidence="10">
    <location>
        <begin position="31"/>
        <end position="87"/>
    </location>
</feature>
<dbReference type="FunFam" id="1.10.10.60:FF:000001">
    <property type="entry name" value="MYB-related transcription factor"/>
    <property type="match status" value="1"/>
</dbReference>
<evidence type="ECO:0000259" key="10">
    <source>
        <dbReference type="PROSITE" id="PS51294"/>
    </source>
</evidence>
<keyword evidence="3" id="KW-0805">Transcription regulation</keyword>
<feature type="domain" description="Myb-like" evidence="9">
    <location>
        <begin position="31"/>
        <end position="83"/>
    </location>
</feature>
<name>A0A8X8CFP1_POPTO</name>
<gene>
    <name evidence="11" type="ORF">POTOM_044619</name>
</gene>
<dbReference type="CDD" id="cd00167">
    <property type="entry name" value="SANT"/>
    <property type="match status" value="3"/>
</dbReference>
<evidence type="ECO:0000256" key="5">
    <source>
        <dbReference type="ARBA" id="ARBA00023159"/>
    </source>
</evidence>
<feature type="compositionally biased region" description="Pro residues" evidence="8">
    <location>
        <begin position="293"/>
        <end position="303"/>
    </location>
</feature>
<feature type="compositionally biased region" description="Low complexity" evidence="8">
    <location>
        <begin position="363"/>
        <end position="385"/>
    </location>
</feature>
<dbReference type="OrthoDB" id="2143914at2759"/>
<feature type="region of interest" description="Disordered" evidence="8">
    <location>
        <begin position="1"/>
        <end position="36"/>
    </location>
</feature>
<organism evidence="11 12">
    <name type="scientific">Populus tomentosa</name>
    <name type="common">Chinese white poplar</name>
    <dbReference type="NCBI Taxonomy" id="118781"/>
    <lineage>
        <taxon>Eukaryota</taxon>
        <taxon>Viridiplantae</taxon>
        <taxon>Streptophyta</taxon>
        <taxon>Embryophyta</taxon>
        <taxon>Tracheophyta</taxon>
        <taxon>Spermatophyta</taxon>
        <taxon>Magnoliopsida</taxon>
        <taxon>eudicotyledons</taxon>
        <taxon>Gunneridae</taxon>
        <taxon>Pentapetalae</taxon>
        <taxon>rosids</taxon>
        <taxon>fabids</taxon>
        <taxon>Malpighiales</taxon>
        <taxon>Salicaceae</taxon>
        <taxon>Saliceae</taxon>
        <taxon>Populus</taxon>
    </lineage>
</organism>
<keyword evidence="6" id="KW-0804">Transcription</keyword>
<feature type="region of interest" description="Disordered" evidence="8">
    <location>
        <begin position="231"/>
        <end position="330"/>
    </location>
</feature>
<feature type="compositionally biased region" description="Low complexity" evidence="8">
    <location>
        <begin position="254"/>
        <end position="292"/>
    </location>
</feature>
<protein>
    <submittedName>
        <fullName evidence="11">Uncharacterized protein</fullName>
    </submittedName>
</protein>
<evidence type="ECO:0000256" key="1">
    <source>
        <dbReference type="ARBA" id="ARBA00004123"/>
    </source>
</evidence>
<dbReference type="EMBL" id="JAAWWB010000025">
    <property type="protein sequence ID" value="KAG6752392.1"/>
    <property type="molecule type" value="Genomic_DNA"/>
</dbReference>
<feature type="domain" description="Myb-like" evidence="9">
    <location>
        <begin position="117"/>
        <end position="169"/>
    </location>
</feature>
<keyword evidence="7" id="KW-0539">Nucleus</keyword>
<dbReference type="SMART" id="SM00717">
    <property type="entry name" value="SANT"/>
    <property type="match status" value="3"/>
</dbReference>
<dbReference type="PROSITE" id="PS50090">
    <property type="entry name" value="MYB_LIKE"/>
    <property type="match status" value="3"/>
</dbReference>
<feature type="domain" description="HTH myb-type" evidence="10">
    <location>
        <begin position="119"/>
        <end position="169"/>
    </location>
</feature>
<evidence type="ECO:0000256" key="3">
    <source>
        <dbReference type="ARBA" id="ARBA00023015"/>
    </source>
</evidence>
<keyword evidence="12" id="KW-1185">Reference proteome</keyword>
<evidence type="ECO:0000256" key="7">
    <source>
        <dbReference type="ARBA" id="ARBA00023242"/>
    </source>
</evidence>
<feature type="compositionally biased region" description="Pro residues" evidence="8">
    <location>
        <begin position="313"/>
        <end position="323"/>
    </location>
</feature>
<dbReference type="GO" id="GO:0009653">
    <property type="term" value="P:anatomical structure morphogenesis"/>
    <property type="evidence" value="ECO:0007669"/>
    <property type="project" value="UniProtKB-ARBA"/>
</dbReference>
<keyword evidence="4" id="KW-0238">DNA-binding</keyword>